<dbReference type="Pfam" id="PF10136">
    <property type="entry name" value="SpecificRecomb"/>
    <property type="match status" value="1"/>
</dbReference>
<protein>
    <submittedName>
        <fullName evidence="6">Recombinase</fullName>
    </submittedName>
</protein>
<organism evidence="6 7">
    <name type="scientific">Muribacter muris</name>
    <dbReference type="NCBI Taxonomy" id="67855"/>
    <lineage>
        <taxon>Bacteria</taxon>
        <taxon>Pseudomonadati</taxon>
        <taxon>Pseudomonadota</taxon>
        <taxon>Gammaproteobacteria</taxon>
        <taxon>Pasteurellales</taxon>
        <taxon>Pasteurellaceae</taxon>
        <taxon>Muribacter</taxon>
    </lineage>
</organism>
<proteinExistence type="predicted"/>
<feature type="transmembrane region" description="Helical" evidence="5">
    <location>
        <begin position="454"/>
        <end position="475"/>
    </location>
</feature>
<feature type="transmembrane region" description="Helical" evidence="5">
    <location>
        <begin position="591"/>
        <end position="612"/>
    </location>
</feature>
<evidence type="ECO:0000256" key="1">
    <source>
        <dbReference type="ARBA" id="ARBA00004141"/>
    </source>
</evidence>
<comment type="caution">
    <text evidence="6">The sequence shown here is derived from an EMBL/GenBank/DDBJ whole genome shotgun (WGS) entry which is preliminary data.</text>
</comment>
<reference evidence="6 7" key="1">
    <citation type="submission" date="2019-03" db="EMBL/GenBank/DDBJ databases">
        <title>Diversity of the mouse oral microbiome.</title>
        <authorList>
            <person name="Joseph S."/>
            <person name="Aduse-Opoku J."/>
            <person name="Curtis M."/>
            <person name="Wade W."/>
            <person name="Hashim A."/>
        </authorList>
    </citation>
    <scope>NUCLEOTIDE SEQUENCE [LARGE SCALE GENOMIC DNA]</scope>
    <source>
        <strain evidence="6 7">WT12</strain>
    </source>
</reference>
<gene>
    <name evidence="6" type="ORF">E4T80_07080</name>
</gene>
<evidence type="ECO:0000313" key="6">
    <source>
        <dbReference type="EMBL" id="TFV10050.1"/>
    </source>
</evidence>
<evidence type="ECO:0000256" key="2">
    <source>
        <dbReference type="ARBA" id="ARBA00022692"/>
    </source>
</evidence>
<feature type="transmembrane region" description="Helical" evidence="5">
    <location>
        <begin position="619"/>
        <end position="642"/>
    </location>
</feature>
<dbReference type="Gene3D" id="1.20.1080.10">
    <property type="entry name" value="Glycerol uptake facilitator protein"/>
    <property type="match status" value="1"/>
</dbReference>
<dbReference type="InterPro" id="IPR023271">
    <property type="entry name" value="Aquaporin-like"/>
</dbReference>
<name>A0A4Y9JZ62_9PAST</name>
<sequence>MSYKTACYSDNRFVKQYDKECFLTTKILLNHDNLTTLIEQKLNDNDMFALLNHFCQWLRNSEDGMRGQALYQLVKYLKQHKTLTENLAAQLCRWLCGMRLYPLLISNGILGREGFGRELRARFYEKINPSFKDVNDLRDIFFLLFNNKNDSQWLNNVPLQAWSSLLKVLHRYTSAHDRETLNNHLRYEGLFAIKMLSIWLAAEEMEPELMRLDPGLFDADSPFVALQREVMHWIDARRTNQAFDDAHLQVMFDQSQALIERLKKKGATMGSSLGVAYLLERLEQTLDRLAALMEVFGSNRFLPRRILLLTANLASASADKHSMSKLWKQSVNMLSRSITQNTSDHGEHYITRSKREYLTMFYSAAGGGVLIALMALFKIYLGGVIEDKVWKGVAEGLNYGIGFTLIFMLHFTVATKQPAMTAARFADAVGKNPQGRAVNMKLAQLLVDVFRSQAAAVAGNVLVAVGIAALIAWGYRYAQGQALLNADQIHYQLHSIDPTQGTLWFAAIAGLWLFCSGIISGFFDNRCHYLNMRMRLQEHPLLKRLMPTTLRERFAEYMHQNYGSIMGNFCFGMLLGLTSVVGYWLDLPLDIRHIAFSSANIGYAIISGELGWAIFWQSLAFVLLIGAVNLIVSFSLTLSLALRSLNAEVESWREIIRCVGRILQQRPLSLIFPLQLEHKS</sequence>
<feature type="transmembrane region" description="Helical" evidence="5">
    <location>
        <begin position="565"/>
        <end position="585"/>
    </location>
</feature>
<accession>A0A4Y9JZ62</accession>
<comment type="subcellular location">
    <subcellularLocation>
        <location evidence="1">Membrane</location>
        <topology evidence="1">Multi-pass membrane protein</topology>
    </subcellularLocation>
</comment>
<evidence type="ECO:0000256" key="5">
    <source>
        <dbReference type="SAM" id="Phobius"/>
    </source>
</evidence>
<feature type="transmembrane region" description="Helical" evidence="5">
    <location>
        <begin position="397"/>
        <end position="415"/>
    </location>
</feature>
<dbReference type="GO" id="GO:0016020">
    <property type="term" value="C:membrane"/>
    <property type="evidence" value="ECO:0007669"/>
    <property type="project" value="UniProtKB-SubCell"/>
</dbReference>
<keyword evidence="4 5" id="KW-0472">Membrane</keyword>
<dbReference type="PIRSF" id="PIRSF015380">
    <property type="entry name" value="Site-sp_rcmb"/>
    <property type="match status" value="1"/>
</dbReference>
<dbReference type="OrthoDB" id="5688397at2"/>
<dbReference type="AlphaFoldDB" id="A0A4Y9JZ62"/>
<dbReference type="InterPro" id="IPR011385">
    <property type="entry name" value="Site-sp_rcmbase"/>
</dbReference>
<feature type="transmembrane region" description="Helical" evidence="5">
    <location>
        <begin position="357"/>
        <end position="377"/>
    </location>
</feature>
<evidence type="ECO:0000256" key="3">
    <source>
        <dbReference type="ARBA" id="ARBA00022989"/>
    </source>
</evidence>
<dbReference type="EMBL" id="SPPA01000014">
    <property type="protein sequence ID" value="TFV10050.1"/>
    <property type="molecule type" value="Genomic_DNA"/>
</dbReference>
<feature type="transmembrane region" description="Helical" evidence="5">
    <location>
        <begin position="503"/>
        <end position="523"/>
    </location>
</feature>
<evidence type="ECO:0000256" key="4">
    <source>
        <dbReference type="ARBA" id="ARBA00023136"/>
    </source>
</evidence>
<keyword evidence="3 5" id="KW-1133">Transmembrane helix</keyword>
<evidence type="ECO:0000313" key="7">
    <source>
        <dbReference type="Proteomes" id="UP000297396"/>
    </source>
</evidence>
<dbReference type="Proteomes" id="UP000297396">
    <property type="component" value="Unassembled WGS sequence"/>
</dbReference>
<keyword evidence="2 5" id="KW-0812">Transmembrane</keyword>